<reference evidence="2" key="2">
    <citation type="submission" date="2021-04" db="EMBL/GenBank/DDBJ databases">
        <authorList>
            <person name="Gilroy R."/>
        </authorList>
    </citation>
    <scope>NUCLEOTIDE SEQUENCE</scope>
    <source>
        <strain evidence="2">CHK179-28034</strain>
    </source>
</reference>
<dbReference type="GO" id="GO:0008081">
    <property type="term" value="F:phosphoric diester hydrolase activity"/>
    <property type="evidence" value="ECO:0007669"/>
    <property type="project" value="InterPro"/>
</dbReference>
<comment type="caution">
    <text evidence="2">The sequence shown here is derived from an EMBL/GenBank/DDBJ whole genome shotgun (WGS) entry which is preliminary data.</text>
</comment>
<dbReference type="Pfam" id="PF03009">
    <property type="entry name" value="GDPD"/>
    <property type="match status" value="1"/>
</dbReference>
<dbReference type="Gene3D" id="3.20.20.190">
    <property type="entry name" value="Phosphatidylinositol (PI) phosphodiesterase"/>
    <property type="match status" value="1"/>
</dbReference>
<reference evidence="2" key="1">
    <citation type="journal article" date="2021" name="PeerJ">
        <title>Extensive microbial diversity within the chicken gut microbiome revealed by metagenomics and culture.</title>
        <authorList>
            <person name="Gilroy R."/>
            <person name="Ravi A."/>
            <person name="Getino M."/>
            <person name="Pursley I."/>
            <person name="Horton D.L."/>
            <person name="Alikhan N.F."/>
            <person name="Baker D."/>
            <person name="Gharbi K."/>
            <person name="Hall N."/>
            <person name="Watson M."/>
            <person name="Adriaenssens E.M."/>
            <person name="Foster-Nyarko E."/>
            <person name="Jarju S."/>
            <person name="Secka A."/>
            <person name="Antonio M."/>
            <person name="Oren A."/>
            <person name="Chaudhuri R.R."/>
            <person name="La Ragione R."/>
            <person name="Hildebrand F."/>
            <person name="Pallen M.J."/>
        </authorList>
    </citation>
    <scope>NUCLEOTIDE SEQUENCE</scope>
    <source>
        <strain evidence="2">CHK179-28034</strain>
    </source>
</reference>
<gene>
    <name evidence="2" type="ORF">H9968_11570</name>
</gene>
<evidence type="ECO:0000313" key="3">
    <source>
        <dbReference type="Proteomes" id="UP000824049"/>
    </source>
</evidence>
<protein>
    <submittedName>
        <fullName evidence="2">Glycerophosphodiester phosphodiesterase</fullName>
    </submittedName>
</protein>
<dbReference type="SUPFAM" id="SSF51695">
    <property type="entry name" value="PLC-like phosphodiesterases"/>
    <property type="match status" value="1"/>
</dbReference>
<dbReference type="EMBL" id="DXBR01000106">
    <property type="protein sequence ID" value="HIZ40534.1"/>
    <property type="molecule type" value="Genomic_DNA"/>
</dbReference>
<sequence length="249" mass="29089">MAVFEKQYIAHRGLFDNENGIPENSIPAFKRAVDQGYGIELDVQLTMDHKLVVFHDESLRRLCRADRLLRDCTYAELQEYSLGISRERIPLFEDVLKVVDGKVPLIVEVKPEGNWKETTKVMAEIMDGYSGCYCMESFHPLAVEWFRKNRPAVIRGQLSTNFFLDEPRRKWSEKFILTNLLLNFKARPDFIAFNHIWSGSLAYTLCRKIYDVENVGWTIRNQDELERAKGIFQVIIFDSFVPDEKKNVK</sequence>
<name>A0A9D2EMV0_9FIRM</name>
<dbReference type="InterPro" id="IPR017946">
    <property type="entry name" value="PLC-like_Pdiesterase_TIM-brl"/>
</dbReference>
<accession>A0A9D2EMV0</accession>
<dbReference type="Proteomes" id="UP000824049">
    <property type="component" value="Unassembled WGS sequence"/>
</dbReference>
<dbReference type="PANTHER" id="PTHR46211">
    <property type="entry name" value="GLYCEROPHOSPHORYL DIESTER PHOSPHODIESTERASE"/>
    <property type="match status" value="1"/>
</dbReference>
<dbReference type="PROSITE" id="PS51704">
    <property type="entry name" value="GP_PDE"/>
    <property type="match status" value="1"/>
</dbReference>
<dbReference type="PANTHER" id="PTHR46211:SF1">
    <property type="entry name" value="GLYCEROPHOSPHODIESTER PHOSPHODIESTERASE, CYTOPLASMIC"/>
    <property type="match status" value="1"/>
</dbReference>
<feature type="domain" description="GP-PDE" evidence="1">
    <location>
        <begin position="6"/>
        <end position="249"/>
    </location>
</feature>
<proteinExistence type="predicted"/>
<dbReference type="AlphaFoldDB" id="A0A9D2EMV0"/>
<organism evidence="2 3">
    <name type="scientific">Candidatus Anaerobutyricum stercoris</name>
    <dbReference type="NCBI Taxonomy" id="2838457"/>
    <lineage>
        <taxon>Bacteria</taxon>
        <taxon>Bacillati</taxon>
        <taxon>Bacillota</taxon>
        <taxon>Clostridia</taxon>
        <taxon>Lachnospirales</taxon>
        <taxon>Lachnospiraceae</taxon>
        <taxon>Anaerobutyricum</taxon>
    </lineage>
</organism>
<evidence type="ECO:0000259" key="1">
    <source>
        <dbReference type="PROSITE" id="PS51704"/>
    </source>
</evidence>
<dbReference type="InterPro" id="IPR030395">
    <property type="entry name" value="GP_PDE_dom"/>
</dbReference>
<evidence type="ECO:0000313" key="2">
    <source>
        <dbReference type="EMBL" id="HIZ40534.1"/>
    </source>
</evidence>
<dbReference type="GO" id="GO:0006629">
    <property type="term" value="P:lipid metabolic process"/>
    <property type="evidence" value="ECO:0007669"/>
    <property type="project" value="InterPro"/>
</dbReference>